<dbReference type="Gene3D" id="2.60.120.1440">
    <property type="match status" value="1"/>
</dbReference>
<reference evidence="3 4" key="1">
    <citation type="journal article" date="2024" name="Curr. Microbiol.">
        <title>Luteibacter sahnii sp. nov., A Novel Yellow-Colored Xanthomonadin Pigment Producing Probiotic Bacterium from Healthy Rice Seed Microbiome.</title>
        <authorList>
            <person name="Jaiswal G."/>
            <person name="Rana R."/>
            <person name="Nayak P.K."/>
            <person name="Chouhan R."/>
            <person name="Gandhi S.G."/>
            <person name="Patel H.K."/>
            <person name="Patil P.B."/>
        </authorList>
    </citation>
    <scope>NUCLEOTIDE SEQUENCE [LARGE SCALE GENOMIC DNA]</scope>
    <source>
        <strain evidence="3 4">PPL201</strain>
    </source>
</reference>
<dbReference type="Pfam" id="PF04773">
    <property type="entry name" value="FecR"/>
    <property type="match status" value="1"/>
</dbReference>
<evidence type="ECO:0000259" key="2">
    <source>
        <dbReference type="Pfam" id="PF16220"/>
    </source>
</evidence>
<gene>
    <name evidence="3" type="ORF">P3W24_15355</name>
</gene>
<dbReference type="Gene3D" id="3.55.50.30">
    <property type="match status" value="1"/>
</dbReference>
<dbReference type="PIRSF" id="PIRSF018266">
    <property type="entry name" value="FecR"/>
    <property type="match status" value="1"/>
</dbReference>
<dbReference type="InterPro" id="IPR006860">
    <property type="entry name" value="FecR"/>
</dbReference>
<dbReference type="InterPro" id="IPR012373">
    <property type="entry name" value="Ferrdict_sens_TM"/>
</dbReference>
<feature type="domain" description="FecR protein" evidence="1">
    <location>
        <begin position="125"/>
        <end position="215"/>
    </location>
</feature>
<dbReference type="PANTHER" id="PTHR30273">
    <property type="entry name" value="PERIPLASMIC SIGNAL SENSOR AND SIGMA FACTOR ACTIVATOR FECR-RELATED"/>
    <property type="match status" value="1"/>
</dbReference>
<evidence type="ECO:0000259" key="1">
    <source>
        <dbReference type="Pfam" id="PF04773"/>
    </source>
</evidence>
<dbReference type="PANTHER" id="PTHR30273:SF2">
    <property type="entry name" value="PROTEIN FECR"/>
    <property type="match status" value="1"/>
</dbReference>
<organism evidence="3 4">
    <name type="scientific">Luteibacter sahnii</name>
    <dbReference type="NCBI Taxonomy" id="3021977"/>
    <lineage>
        <taxon>Bacteria</taxon>
        <taxon>Pseudomonadati</taxon>
        <taxon>Pseudomonadota</taxon>
        <taxon>Gammaproteobacteria</taxon>
        <taxon>Lysobacterales</taxon>
        <taxon>Rhodanobacteraceae</taxon>
        <taxon>Luteibacter</taxon>
    </lineage>
</organism>
<evidence type="ECO:0000313" key="4">
    <source>
        <dbReference type="Proteomes" id="UP001528850"/>
    </source>
</evidence>
<name>A0ABT6BE69_9GAMM</name>
<sequence length="343" mass="37238">MTPFPPAPDQPAPDERIDHVAADWWARLRDPALPEQAWHQWSAWFEAHPDHAAAFDRVAALAERLGTMTAAQRAAFVARFAPAAVTRRGPSWRALGLAASVAVAVAAGAIFLAWRSHPGDTPRQYASETAGRRDIALPDGSSIELGGASSVTAHYGRDERAVDLDAGEAFFRVAHAERPFVVNAGPLRIRDLGTAFNVRRTGERVTVTVTEGRVRVSPAQGGSDLGPIELGAGRQVSYDPTTQAMRILDASPDSALAWRGNRLEFVNEPLDSVLANVSRYSKRPIRLADPSLGKLTFTGTVRVDTIDSWVAALPRVFPVRVESHADRLELARQTSTPRSARPR</sequence>
<comment type="caution">
    <text evidence="3">The sequence shown here is derived from an EMBL/GenBank/DDBJ whole genome shotgun (WGS) entry which is preliminary data.</text>
</comment>
<dbReference type="Proteomes" id="UP001528850">
    <property type="component" value="Unassembled WGS sequence"/>
</dbReference>
<keyword evidence="4" id="KW-1185">Reference proteome</keyword>
<protein>
    <submittedName>
        <fullName evidence="3">FecR domain-containing protein</fullName>
    </submittedName>
</protein>
<dbReference type="RefSeq" id="WP_320551343.1">
    <property type="nucleotide sequence ID" value="NZ_JAQLOK010000003.1"/>
</dbReference>
<evidence type="ECO:0000313" key="3">
    <source>
        <dbReference type="EMBL" id="MDF4026349.1"/>
    </source>
</evidence>
<proteinExistence type="predicted"/>
<feature type="domain" description="FecR N-terminal" evidence="2">
    <location>
        <begin position="21"/>
        <end position="61"/>
    </location>
</feature>
<dbReference type="EMBL" id="JARJJS010000004">
    <property type="protein sequence ID" value="MDF4026349.1"/>
    <property type="molecule type" value="Genomic_DNA"/>
</dbReference>
<dbReference type="Pfam" id="PF16220">
    <property type="entry name" value="DUF4880"/>
    <property type="match status" value="1"/>
</dbReference>
<dbReference type="InterPro" id="IPR032623">
    <property type="entry name" value="FecR_N"/>
</dbReference>
<accession>A0ABT6BE69</accession>